<dbReference type="SUPFAM" id="SSF161098">
    <property type="entry name" value="MetI-like"/>
    <property type="match status" value="1"/>
</dbReference>
<feature type="transmembrane region" description="Helical" evidence="6">
    <location>
        <begin position="28"/>
        <end position="45"/>
    </location>
</feature>
<protein>
    <submittedName>
        <fullName evidence="9">Amino acid ABC transporter permease</fullName>
    </submittedName>
</protein>
<dbReference type="PROSITE" id="PS50928">
    <property type="entry name" value="ABC_TM1"/>
    <property type="match status" value="1"/>
</dbReference>
<evidence type="ECO:0000256" key="1">
    <source>
        <dbReference type="ARBA" id="ARBA00004141"/>
    </source>
</evidence>
<evidence type="ECO:0000313" key="9">
    <source>
        <dbReference type="EMBL" id="UOQ60120.1"/>
    </source>
</evidence>
<evidence type="ECO:0000256" key="4">
    <source>
        <dbReference type="ARBA" id="ARBA00022989"/>
    </source>
</evidence>
<organism evidence="9 10">
    <name type="scientific">Leucobacter rhizosphaerae</name>
    <dbReference type="NCBI Taxonomy" id="2932245"/>
    <lineage>
        <taxon>Bacteria</taxon>
        <taxon>Bacillati</taxon>
        <taxon>Actinomycetota</taxon>
        <taxon>Actinomycetes</taxon>
        <taxon>Micrococcales</taxon>
        <taxon>Microbacteriaceae</taxon>
        <taxon>Leucobacter</taxon>
    </lineage>
</organism>
<dbReference type="CDD" id="cd06261">
    <property type="entry name" value="TM_PBP2"/>
    <property type="match status" value="1"/>
</dbReference>
<feature type="transmembrane region" description="Helical" evidence="6">
    <location>
        <begin position="103"/>
        <end position="123"/>
    </location>
</feature>
<keyword evidence="5 6" id="KW-0472">Membrane</keyword>
<reference evidence="9 10" key="1">
    <citation type="submission" date="2022-04" db="EMBL/GenBank/DDBJ databases">
        <title>Leucobacter sp. isolated from rhizosphere of onion.</title>
        <authorList>
            <person name="Won M."/>
            <person name="Lee C.-M."/>
            <person name="Woen H.-Y."/>
            <person name="Kwon S.-W."/>
        </authorList>
    </citation>
    <scope>NUCLEOTIDE SEQUENCE [LARGE SCALE GENOMIC DNA]</scope>
    <source>
        <strain evidence="9 10">H25R-14</strain>
    </source>
</reference>
<keyword evidence="2 6" id="KW-0812">Transmembrane</keyword>
<comment type="subcellular location">
    <subcellularLocation>
        <location evidence="6">Cell membrane</location>
        <topology evidence="6">Multi-pass membrane protein</topology>
    </subcellularLocation>
    <subcellularLocation>
        <location evidence="1">Membrane</location>
        <topology evidence="1">Multi-pass membrane protein</topology>
    </subcellularLocation>
</comment>
<dbReference type="EMBL" id="CP095043">
    <property type="protein sequence ID" value="UOQ60120.1"/>
    <property type="molecule type" value="Genomic_DNA"/>
</dbReference>
<dbReference type="Pfam" id="PF00528">
    <property type="entry name" value="BPD_transp_1"/>
    <property type="match status" value="1"/>
</dbReference>
<comment type="similarity">
    <text evidence="6">Belongs to the binding-protein-dependent transport system permease family.</text>
</comment>
<feature type="transmembrane region" description="Helical" evidence="6">
    <location>
        <begin position="65"/>
        <end position="91"/>
    </location>
</feature>
<feature type="domain" description="ABC transmembrane type-1" evidence="8">
    <location>
        <begin position="68"/>
        <end position="275"/>
    </location>
</feature>
<feature type="transmembrane region" description="Helical" evidence="6">
    <location>
        <begin position="253"/>
        <end position="274"/>
    </location>
</feature>
<dbReference type="InterPro" id="IPR043429">
    <property type="entry name" value="ArtM/GltK/GlnP/TcyL/YhdX-like"/>
</dbReference>
<gene>
    <name evidence="9" type="ORF">MUN76_13920</name>
</gene>
<evidence type="ECO:0000256" key="7">
    <source>
        <dbReference type="SAM" id="MobiDB-lite"/>
    </source>
</evidence>
<proteinExistence type="inferred from homology"/>
<evidence type="ECO:0000256" key="5">
    <source>
        <dbReference type="ARBA" id="ARBA00023136"/>
    </source>
</evidence>
<feature type="transmembrane region" description="Helical" evidence="6">
    <location>
        <begin position="143"/>
        <end position="165"/>
    </location>
</feature>
<dbReference type="PANTHER" id="PTHR30614">
    <property type="entry name" value="MEMBRANE COMPONENT OF AMINO ACID ABC TRANSPORTER"/>
    <property type="match status" value="1"/>
</dbReference>
<name>A0ABY4FV19_9MICO</name>
<sequence>MTEITHVIPVAPPKRITAVPLRHPWRNLLAFGLIFLLIAFVLDAAQREAYDWPAFATYLLDERVVAAAGVTLALTFLSMFGAIVIGIVLAVMRETSNPVLRAIAWGVIWFFRGTPVYVQLVFWGLLGTIYQSINVGIPFTEPWLVLETADIIPVFWLAVIGLALNEASYMAEIVRAGLLSVDDGQTEAASALGMSWWLMMRKVVIPQAMRVIIPPTGNELIAMLKTTSLVTAVPFSLDLYTRTRDISAATLNPIPLLLVASVWYLFFTSVMMIGQAQLEKHFSKGQSGRSAAPRKKRTARGAGAIRTGATTSPETGTGSTADPVVPGITEGASDERR</sequence>
<evidence type="ECO:0000313" key="10">
    <source>
        <dbReference type="Proteomes" id="UP000831775"/>
    </source>
</evidence>
<evidence type="ECO:0000256" key="3">
    <source>
        <dbReference type="ARBA" id="ARBA00022970"/>
    </source>
</evidence>
<keyword evidence="6" id="KW-0813">Transport</keyword>
<feature type="region of interest" description="Disordered" evidence="7">
    <location>
        <begin position="283"/>
        <end position="337"/>
    </location>
</feature>
<keyword evidence="10" id="KW-1185">Reference proteome</keyword>
<keyword evidence="4 6" id="KW-1133">Transmembrane helix</keyword>
<accession>A0ABY4FV19</accession>
<keyword evidence="3" id="KW-0029">Amino-acid transport</keyword>
<dbReference type="RefSeq" id="WP_244685489.1">
    <property type="nucleotide sequence ID" value="NZ_CP095043.1"/>
</dbReference>
<dbReference type="Gene3D" id="1.10.3720.10">
    <property type="entry name" value="MetI-like"/>
    <property type="match status" value="1"/>
</dbReference>
<dbReference type="PANTHER" id="PTHR30614:SF0">
    <property type="entry name" value="L-CYSTINE TRANSPORT SYSTEM PERMEASE PROTEIN TCYL"/>
    <property type="match status" value="1"/>
</dbReference>
<evidence type="ECO:0000256" key="2">
    <source>
        <dbReference type="ARBA" id="ARBA00022692"/>
    </source>
</evidence>
<dbReference type="InterPro" id="IPR000515">
    <property type="entry name" value="MetI-like"/>
</dbReference>
<dbReference type="InterPro" id="IPR035906">
    <property type="entry name" value="MetI-like_sf"/>
</dbReference>
<feature type="compositionally biased region" description="Low complexity" evidence="7">
    <location>
        <begin position="300"/>
        <end position="311"/>
    </location>
</feature>
<dbReference type="Proteomes" id="UP000831775">
    <property type="component" value="Chromosome"/>
</dbReference>
<evidence type="ECO:0000259" key="8">
    <source>
        <dbReference type="PROSITE" id="PS50928"/>
    </source>
</evidence>
<evidence type="ECO:0000256" key="6">
    <source>
        <dbReference type="RuleBase" id="RU363032"/>
    </source>
</evidence>